<dbReference type="PANTHER" id="PTHR12526:SF638">
    <property type="entry name" value="SPORE COAT PROTEIN SA"/>
    <property type="match status" value="1"/>
</dbReference>
<organism evidence="2 3">
    <name type="scientific">Moorena producens PAL-8-15-08-1</name>
    <dbReference type="NCBI Taxonomy" id="1458985"/>
    <lineage>
        <taxon>Bacteria</taxon>
        <taxon>Bacillati</taxon>
        <taxon>Cyanobacteriota</taxon>
        <taxon>Cyanophyceae</taxon>
        <taxon>Coleofasciculales</taxon>
        <taxon>Coleofasciculaceae</taxon>
        <taxon>Moorena</taxon>
    </lineage>
</organism>
<dbReference type="PANTHER" id="PTHR12526">
    <property type="entry name" value="GLYCOSYLTRANSFERASE"/>
    <property type="match status" value="1"/>
</dbReference>
<evidence type="ECO:0000313" key="2">
    <source>
        <dbReference type="EMBL" id="AOX00999.1"/>
    </source>
</evidence>
<dbReference type="Proteomes" id="UP000177870">
    <property type="component" value="Chromosome"/>
</dbReference>
<dbReference type="EMBL" id="CP017599">
    <property type="protein sequence ID" value="AOX00999.1"/>
    <property type="molecule type" value="Genomic_DNA"/>
</dbReference>
<accession>A0A1D8TTM9</accession>
<dbReference type="RefSeq" id="WP_070393450.1">
    <property type="nucleotide sequence ID" value="NZ_CP017599.1"/>
</dbReference>
<dbReference type="SUPFAM" id="SSF53756">
    <property type="entry name" value="UDP-Glycosyltransferase/glycogen phosphorylase"/>
    <property type="match status" value="1"/>
</dbReference>
<reference evidence="3" key="1">
    <citation type="submission" date="2016-10" db="EMBL/GenBank/DDBJ databases">
        <title>Comparative genomics uncovers the prolific and rare metabolic potential of the cyanobacterial genus Moorea.</title>
        <authorList>
            <person name="Leao T."/>
            <person name="Castelao G."/>
            <person name="Korobeynikov A."/>
            <person name="Monroe E.A."/>
            <person name="Podell S."/>
            <person name="Glukhov E."/>
            <person name="Allen E."/>
            <person name="Gerwick W.H."/>
            <person name="Gerwick L."/>
        </authorList>
    </citation>
    <scope>NUCLEOTIDE SEQUENCE [LARGE SCALE GENOMIC DNA]</scope>
    <source>
        <strain evidence="3">PAL-8-15-08-1</strain>
    </source>
</reference>
<dbReference type="InterPro" id="IPR001296">
    <property type="entry name" value="Glyco_trans_1"/>
</dbReference>
<dbReference type="OrthoDB" id="9806653at2"/>
<dbReference type="STRING" id="1458985.BJP34_17500"/>
<gene>
    <name evidence="2" type="ORF">BJP34_17500</name>
</gene>
<proteinExistence type="predicted"/>
<dbReference type="Gene3D" id="3.40.50.2000">
    <property type="entry name" value="Glycogen Phosphorylase B"/>
    <property type="match status" value="2"/>
</dbReference>
<name>A0A1D8TTM9_9CYAN</name>
<dbReference type="Pfam" id="PF00534">
    <property type="entry name" value="Glycos_transf_1"/>
    <property type="match status" value="1"/>
</dbReference>
<protein>
    <submittedName>
        <fullName evidence="2">Group 1 glycosyl transferase</fullName>
    </submittedName>
</protein>
<dbReference type="CDD" id="cd03801">
    <property type="entry name" value="GT4_PimA-like"/>
    <property type="match status" value="1"/>
</dbReference>
<evidence type="ECO:0000259" key="1">
    <source>
        <dbReference type="Pfam" id="PF00534"/>
    </source>
</evidence>
<feature type="domain" description="Glycosyl transferase family 1" evidence="1">
    <location>
        <begin position="232"/>
        <end position="373"/>
    </location>
</feature>
<dbReference type="GO" id="GO:0016757">
    <property type="term" value="F:glycosyltransferase activity"/>
    <property type="evidence" value="ECO:0007669"/>
    <property type="project" value="InterPro"/>
</dbReference>
<dbReference type="AlphaFoldDB" id="A0A1D8TTM9"/>
<dbReference type="KEGG" id="mpro:BJP34_17500"/>
<sequence length="404" mass="44810">MLVKTLSNYYNNSNSKSRETKKIIVIPAYWSSLGGMTVSLSLLIKGFQLCDVSEQLCVLVRADSLLERYLKDAGQESVIQSIPRQGKRRFLQQALQWVAQQPKDWPVLLDNLVWRSYLPILLKASPKLRLSQRPVYHFCHDLALSHNPFGYLARKVTFTCLAPAAICNSQFTANHVHKLMPDIRGILYQPVDTEQFNNKPPTGSPPENLQPILNSGARIMLTPSRLNQPGIVNDKNLRALIPVLAQLKAQGHFYHGVIIGEDKSPGQIHTRTLLESAEKSGVADRFTILPPTFAIEDYYKYADVVVSLAPREPFGRTVVEAIACGVPVVGSNTGGINEILQNFAPEWTVEPNDPMAAAETLVKVINSPTTPELLAKGNQWVETHCGVEHYAKGIMRITGLAPDS</sequence>
<evidence type="ECO:0000313" key="3">
    <source>
        <dbReference type="Proteomes" id="UP000177870"/>
    </source>
</evidence>
<keyword evidence="2" id="KW-0808">Transferase</keyword>